<dbReference type="InterPro" id="IPR003593">
    <property type="entry name" value="AAA+_ATPase"/>
</dbReference>
<dbReference type="PANTHER" id="PTHR19229">
    <property type="entry name" value="ATP-BINDING CASSETTE TRANSPORTER SUBFAMILY A ABCA"/>
    <property type="match status" value="1"/>
</dbReference>
<feature type="transmembrane region" description="Helical" evidence="12">
    <location>
        <begin position="2628"/>
        <end position="2655"/>
    </location>
</feature>
<dbReference type="SMART" id="SM00382">
    <property type="entry name" value="AAA"/>
    <property type="match status" value="2"/>
</dbReference>
<keyword evidence="14" id="KW-0378">Hydrolase</keyword>
<feature type="transmembrane region" description="Helical" evidence="12">
    <location>
        <begin position="2586"/>
        <end position="2608"/>
    </location>
</feature>
<protein>
    <submittedName>
        <fullName evidence="14">ATP-binding cassette sub-family A member 1</fullName>
        <ecNumber evidence="14">3.6.1.15</ecNumber>
        <ecNumber evidence="14">3.6.1.3</ecNumber>
    </submittedName>
</protein>
<dbReference type="Proteomes" id="UP000276133">
    <property type="component" value="Unassembled WGS sequence"/>
</dbReference>
<evidence type="ECO:0000313" key="15">
    <source>
        <dbReference type="Proteomes" id="UP000276133"/>
    </source>
</evidence>
<feature type="transmembrane region" description="Helical" evidence="12">
    <location>
        <begin position="1734"/>
        <end position="1754"/>
    </location>
</feature>
<name>A0A3M7SWT0_BRAPC</name>
<dbReference type="Pfam" id="PF12698">
    <property type="entry name" value="ABC2_membrane_3"/>
    <property type="match status" value="2"/>
</dbReference>
<dbReference type="Pfam" id="PF00005">
    <property type="entry name" value="ABC_tran"/>
    <property type="match status" value="2"/>
</dbReference>
<evidence type="ECO:0000256" key="2">
    <source>
        <dbReference type="ARBA" id="ARBA00008869"/>
    </source>
</evidence>
<feature type="transmembrane region" description="Helical" evidence="12">
    <location>
        <begin position="2784"/>
        <end position="2805"/>
    </location>
</feature>
<dbReference type="SUPFAM" id="SSF52540">
    <property type="entry name" value="P-loop containing nucleoside triphosphate hydrolases"/>
    <property type="match status" value="2"/>
</dbReference>
<gene>
    <name evidence="14" type="ORF">BpHYR1_041448</name>
</gene>
<dbReference type="InterPro" id="IPR027417">
    <property type="entry name" value="P-loop_NTPase"/>
</dbReference>
<keyword evidence="4 12" id="KW-0812">Transmembrane</keyword>
<keyword evidence="15" id="KW-1185">Reference proteome</keyword>
<feature type="transmembrane region" description="Helical" evidence="12">
    <location>
        <begin position="1766"/>
        <end position="1785"/>
    </location>
</feature>
<dbReference type="Pfam" id="PF23321">
    <property type="entry name" value="R1_ABCA1"/>
    <property type="match status" value="1"/>
</dbReference>
<keyword evidence="3" id="KW-0813">Transport</keyword>
<reference evidence="14 15" key="1">
    <citation type="journal article" date="2018" name="Sci. Rep.">
        <title>Genomic signatures of local adaptation to the degree of environmental predictability in rotifers.</title>
        <authorList>
            <person name="Franch-Gras L."/>
            <person name="Hahn C."/>
            <person name="Garcia-Roger E.M."/>
            <person name="Carmona M.J."/>
            <person name="Serra M."/>
            <person name="Gomez A."/>
        </authorList>
    </citation>
    <scope>NUCLEOTIDE SEQUENCE [LARGE SCALE GENOMIC DNA]</scope>
    <source>
        <strain evidence="14">HYR1</strain>
    </source>
</reference>
<keyword evidence="8 12" id="KW-1133">Transmembrane helix</keyword>
<dbReference type="InterPro" id="IPR056264">
    <property type="entry name" value="R2_ABCA1-4-like"/>
</dbReference>
<dbReference type="GO" id="GO:0016887">
    <property type="term" value="F:ATP hydrolysis activity"/>
    <property type="evidence" value="ECO:0007669"/>
    <property type="project" value="InterPro"/>
</dbReference>
<evidence type="ECO:0000256" key="1">
    <source>
        <dbReference type="ARBA" id="ARBA00004141"/>
    </source>
</evidence>
<evidence type="ECO:0000313" key="14">
    <source>
        <dbReference type="EMBL" id="RNA40206.1"/>
    </source>
</evidence>
<feature type="transmembrane region" description="Helical" evidence="12">
    <location>
        <begin position="21"/>
        <end position="42"/>
    </location>
</feature>
<dbReference type="EMBL" id="REGN01000664">
    <property type="protein sequence ID" value="RNA40206.1"/>
    <property type="molecule type" value="Genomic_DNA"/>
</dbReference>
<feature type="coiled-coil region" evidence="10">
    <location>
        <begin position="3190"/>
        <end position="3217"/>
    </location>
</feature>
<dbReference type="STRING" id="10195.A0A3M7SWT0"/>
<feature type="domain" description="ABC transporter" evidence="13">
    <location>
        <begin position="1900"/>
        <end position="2130"/>
    </location>
</feature>
<feature type="transmembrane region" description="Helical" evidence="12">
    <location>
        <begin position="1810"/>
        <end position="1831"/>
    </location>
</feature>
<evidence type="ECO:0000256" key="4">
    <source>
        <dbReference type="ARBA" id="ARBA00022692"/>
    </source>
</evidence>
<dbReference type="InterPro" id="IPR013525">
    <property type="entry name" value="ABC2_TM"/>
</dbReference>
<feature type="region of interest" description="Disordered" evidence="11">
    <location>
        <begin position="3304"/>
        <end position="3326"/>
    </location>
</feature>
<comment type="subcellular location">
    <subcellularLocation>
        <location evidence="1">Membrane</location>
        <topology evidence="1">Multi-pass membrane protein</topology>
    </subcellularLocation>
</comment>
<dbReference type="InterPro" id="IPR026082">
    <property type="entry name" value="ABCA"/>
</dbReference>
<keyword evidence="9 12" id="KW-0472">Membrane</keyword>
<evidence type="ECO:0000259" key="13">
    <source>
        <dbReference type="PROSITE" id="PS50893"/>
    </source>
</evidence>
<comment type="caution">
    <text evidence="14">The sequence shown here is derived from an EMBL/GenBank/DDBJ whole genome shotgun (WGS) entry which is preliminary data.</text>
</comment>
<dbReference type="GO" id="GO:0140359">
    <property type="term" value="F:ABC-type transporter activity"/>
    <property type="evidence" value="ECO:0007669"/>
    <property type="project" value="InterPro"/>
</dbReference>
<feature type="compositionally biased region" description="Polar residues" evidence="11">
    <location>
        <begin position="3243"/>
        <end position="3255"/>
    </location>
</feature>
<keyword evidence="6" id="KW-0547">Nucleotide-binding</keyword>
<feature type="compositionally biased region" description="Basic residues" evidence="11">
    <location>
        <begin position="3257"/>
        <end position="3273"/>
    </location>
</feature>
<dbReference type="EC" id="3.6.1.3" evidence="14"/>
<feature type="transmembrane region" description="Helical" evidence="12">
    <location>
        <begin position="1705"/>
        <end position="1728"/>
    </location>
</feature>
<evidence type="ECO:0000256" key="9">
    <source>
        <dbReference type="ARBA" id="ARBA00023136"/>
    </source>
</evidence>
<dbReference type="EC" id="3.6.1.15" evidence="14"/>
<proteinExistence type="inferred from homology"/>
<keyword evidence="7 14" id="KW-0067">ATP-binding</keyword>
<feature type="transmembrane region" description="Helical" evidence="12">
    <location>
        <begin position="2699"/>
        <end position="2724"/>
    </location>
</feature>
<evidence type="ECO:0000256" key="3">
    <source>
        <dbReference type="ARBA" id="ARBA00022448"/>
    </source>
</evidence>
<dbReference type="CDD" id="cd03263">
    <property type="entry name" value="ABC_subfamily_A"/>
    <property type="match status" value="2"/>
</dbReference>
<feature type="transmembrane region" description="Helical" evidence="12">
    <location>
        <begin position="2342"/>
        <end position="2363"/>
    </location>
</feature>
<comment type="similarity">
    <text evidence="2">Belongs to the ABC transporter superfamily. ABCA family.</text>
</comment>
<evidence type="ECO:0000256" key="11">
    <source>
        <dbReference type="SAM" id="MobiDB-lite"/>
    </source>
</evidence>
<evidence type="ECO:0000256" key="10">
    <source>
        <dbReference type="SAM" id="Coils"/>
    </source>
</evidence>
<dbReference type="InterPro" id="IPR003439">
    <property type="entry name" value="ABC_transporter-like_ATP-bd"/>
</dbReference>
<evidence type="ECO:0000256" key="5">
    <source>
        <dbReference type="ARBA" id="ARBA00022737"/>
    </source>
</evidence>
<dbReference type="GO" id="GO:0005319">
    <property type="term" value="F:lipid transporter activity"/>
    <property type="evidence" value="ECO:0007669"/>
    <property type="project" value="TreeGrafter"/>
</dbReference>
<feature type="region of interest" description="Disordered" evidence="11">
    <location>
        <begin position="3237"/>
        <end position="3286"/>
    </location>
</feature>
<dbReference type="GO" id="GO:0016020">
    <property type="term" value="C:membrane"/>
    <property type="evidence" value="ECO:0007669"/>
    <property type="project" value="UniProtKB-SubCell"/>
</dbReference>
<feature type="domain" description="ABC transporter" evidence="13">
    <location>
        <begin position="2849"/>
        <end position="3080"/>
    </location>
</feature>
<evidence type="ECO:0000256" key="12">
    <source>
        <dbReference type="SAM" id="Phobius"/>
    </source>
</evidence>
<feature type="transmembrane region" description="Helical" evidence="12">
    <location>
        <begin position="2667"/>
        <end position="2687"/>
    </location>
</feature>
<dbReference type="GO" id="GO:0005524">
    <property type="term" value="F:ATP binding"/>
    <property type="evidence" value="ECO:0007669"/>
    <property type="project" value="UniProtKB-KW"/>
</dbReference>
<evidence type="ECO:0000256" key="6">
    <source>
        <dbReference type="ARBA" id="ARBA00022741"/>
    </source>
</evidence>
<feature type="compositionally biased region" description="Acidic residues" evidence="11">
    <location>
        <begin position="3316"/>
        <end position="3326"/>
    </location>
</feature>
<dbReference type="OrthoDB" id="8061355at2759"/>
<dbReference type="PROSITE" id="PS50893">
    <property type="entry name" value="ABC_TRANSPORTER_2"/>
    <property type="match status" value="2"/>
</dbReference>
<dbReference type="PANTHER" id="PTHR19229:SF36">
    <property type="entry name" value="ATP-BINDING CASSETTE SUB-FAMILY A MEMBER 2"/>
    <property type="match status" value="1"/>
</dbReference>
<dbReference type="FunFam" id="3.40.50.300:FF:000298">
    <property type="entry name" value="ATP-binding cassette sub-family A member 12"/>
    <property type="match status" value="1"/>
</dbReference>
<keyword evidence="5" id="KW-0677">Repeat</keyword>
<sequence length="3326" mass="378811">MTLWRQLWLLVKKNILLRRRQPVTIVVEFVWPIIILLIVAAIKQTSPPSIKGPCYYEPLELPNGDFLSFMKSFVCMLDHKCHETSRLKEAIPANNSIAPLYEIVVSNDNSYEKVALLLENLKNALYDVDDLRNEPIVLKIQNGSISINDFLNDTREFKKVLFKYGLSDEISESFLNSKIKIIEIYKFLNFSSSIKEKNLCDPLKAMSYIKASAYFYQDPIYFDKESAQIFKNFSKEENSNYNLADLICKLPKRKLINDADLLSKQINVSFISNYSDSIINFFTSSKFNETIYYLTRYFTSGQTFGQDLSLFSKFSDFDQIKTTIQSGLRLIDFIEKYNEQILFAKKITEDFAPVFDTINEFKQLEIILDFTIAVNKLLSKMNRLFTIRSMFGTGVIDFFQMRLDSNAYISSYELQRANINFQKSIQFILKLQTNSYEAVCYSPKITSLLASDFPKDIQSNLEYNLDKYCAGMNYAPVKQTADTILSQFDFLKLFNDVKYQLPDKELDEFLKLSSKIATLNFNQIRPVDAEGLMYAFSTLNAAFEFVEDFLRDTSKLNLKNFYYLAKRLIQTFAPDFLTIREWLYIDTLVPVLLPTIQTSTIVQALQNGRLNSEIYNISKRSAENGLDLFSLIGHFMNVNGPGPSLKDSGDLNPRQGIPSGISSGSSSFSILELINSPGSAASLAPLLSFLPIEKLFPGLDKQVVIGVLSSTPQITDIIQTFINFKIPITSTTNPETVLYEWSAFVGQIREQTLNIIQILTNVKLLKPVDSKIIQSVLSANIETIANPDVVGKLVLACHGVNVWGAVQPDLKEMRNSISSISLIMDITFLAVNTTLQLVQDDGVVFKCTNDPFMDYYSLTKKLNLLDTAAKIKQLILNQQTANSLGPNPKLNCMQIDSIYSKSLRLEQELKKDTSGIIVNKLNCFKTSIFLPYETILKNFQVIFDVASSNTDTITILSTQMNKIADLAKVLNWVSEFFQTDSSSSIGSLTLLESPDLLADLIEIFPSMLEDLKAMGSSLINLQKLQDGLDLNSIQGSNNMLSVLDSLKFYEDDIEEANKALTTFWRKYFDIITKSSYSSLLFDIQKGIESLSNLVQFFNKNFNGVKVNKVFSDYKIVEDYLHNNYGLSKGQTQAIGQSFLYYDPQKIYDAYLNANNVYCDPNRLKEFLLVKNKNFIVIPNPNRIPKFWESSSKFLCTADRNSLTEVGSTFAKYFTLPDNVREIFENDASILQKLTKNSTIFDNLNITTSQVLNSNSMAKLNDLFDIFSEFSTGASVTDLPDLFGKALCGPKFSLRLEDFGYSIRPVTYEVPAQDTLSEESLKNSLNRIYKSKRRLENEHQFKSYYCKNLYDEMRSVGGYIIGNLITPLIFGKILYTPKTNLTYQIIQKFNETFLQFDQLNRVLKSFADGLNQFDDLKKLTANLSILLDNPFYQDFIQLFLLQDSTLTLSDIKMFLVTLENVTSMNDDWTYTSSLVSSLKDAFSCFEIDRFVAFENEADLEKEALTFFNNGTLLMGLVFENIKPSDNEIPPNFSVKIRTNADNVPETYILRPWLWVPGPADNLYMDLRYMRGFIQIQNLVERSILKFIMEKKQKKINMMNKKLPLIYLNQFPHPKYKKEDNTASYVNYFILPIIITLTWSGNIGLAIRNLVRDKEKFVEETMRAMGLRPGINWLAWFLTTYLTSMIVSIFLTLILKYGGIYPASNFALIYLALVSFSFTAIMLSFFVGSFFNKTNLASLIGILSYFISYLPFILVMSLKYEITFGVKFLLCLFAATGFGYSSLYLSWYEQQGKGLQFEDVWKSPITNDSMNYGYSIMILILDGIVYGLLGWYVKKVFPGRYGASQPWYFIVSPKYWSRSILCKLCIEKKIINSEIFNKDGSIKDNSKYKYIENEPTKIPVGISIKKLTRKFKEKVVVNNLSLNFFEGQITSLLGHNGAGKSTTINILTGIYVPTSGTALINGHDVRHEYDSIRKNIGICPQHDTLFEFMTVKEHLEFYGILKGNLGGKELKEEIEDMIVRMGLTNYTNAYASTLSGGLRRRLEVGIAFVSGSKTVILDEPTSGVDPYNRMKIWDIILEFRSGRTIVLTTHYLEEADVLSDRIAIIHQGKLQCCGSSLFLKNKFGRGYILTVDKTSLTPSLNSKGSKKQMMMESKALTTERICEFIQKRISGAVLSRQLNNTLNFTLPYSQKSNFKHFFNSLDRNKKSLEISGYGISDTTLEEIFLLLTTRDENGDLNSSLNSTNRLTDSVKNGSDTKLSTTIESDLDSGCAIEMGSLDNTLDKTVPKIMNPNATLNSSMETISYFTNMGVPTRYTKIDGKKLYLQQFATLLLKRFHHYRRNLKVFFTNIILPCVFVAISMAFTTIKPTQVFQPKILISPEIYRPNDVFFAFGPSKDVYLDQIYNDYRQLSKSVCRKEKSRYYSNEILLRQSINSNLCNLVPSDNCSLIYEHQYNKQLDKKIIQNSLKLSRKSSNCSVEPYLIETFNENINIRFGGITFGDDFILDSLYENNSKIMIWFQNQAFHSMTSFLHEFYSIYAQCVLNSANGSCKLFNSVEERKPLYRIYNHPLNLNDIRISYETIIQKVADIGISLTILCAYSFIPAGFIVYIVRERITQEKRLQFVCGVKPFLYWFSSFVWDFSYYLIIIALTLAIIGGYNSTAYSSNARNFGALVLLLILFGWSSLPMSYLMSRFFSDTGSAYMIGFCFTLFSGIATCVAVFLLSFLAETNQSIAITYKILDKMSLLFPSFSLGSGLIELTKNQILSEAYSIIGQNNVYKDPFSFDMLGIKFLALFLTGTLFFIIIAIMESDINFFPFCKPDIESFAPAIQEDIDVGQERKRIQNDEANYDVLLAKNLTKKYRKATGSRVCAVNNVCFSIPLGHCFGLLGINGAGKTTTFKMITGEIKPTFGTCMFNNKTMDQFLKDNIIGYCPQFDAVDEYLTGKEALLIYSRLIGIKEIQQAIHSAITRFKLQSFIDTPIIKYSGGMRRSLSVAVSMLGDPQVVLLDEPTNAMDPEMRRRVWDNILNLIKEDRSVLLTSHSMAECDVLCSRLAIMVSGQFVCLGTTQHLKHRFGGGYTLQIKTDKDSELNNIMEFVQSKFLNCILKDKHGNKLEYIIPHKGNSLGKIFGVMESNKVFLGVGDYSVSQTTLDQVFINFAKSTSDSESDLEEEENTEEDLNESYSTFYDEKDGKNQVIEIKANLTEEAPNLENNAVETMLNDTPNFESIKQHFNSLKKSRHIRKTSSAKSQDFKQSQQTRKSIKSVRSKSSTRQRKLSRYDDDTGEEGGFTNLAYEVEFKNSDQYEIQTDEQSHDINSTIEEEGEYFSKC</sequence>
<keyword evidence="10" id="KW-0175">Coiled coil</keyword>
<dbReference type="Gene3D" id="3.40.50.300">
    <property type="entry name" value="P-loop containing nucleotide triphosphate hydrolases"/>
    <property type="match status" value="2"/>
</dbReference>
<dbReference type="FunFam" id="3.40.50.300:FF:000335">
    <property type="entry name" value="ATP binding cassette subfamily A member 5"/>
    <property type="match status" value="1"/>
</dbReference>
<evidence type="ECO:0000256" key="8">
    <source>
        <dbReference type="ARBA" id="ARBA00022989"/>
    </source>
</evidence>
<feature type="transmembrane region" description="Helical" evidence="12">
    <location>
        <begin position="1623"/>
        <end position="1645"/>
    </location>
</feature>
<evidence type="ECO:0000256" key="7">
    <source>
        <dbReference type="ARBA" id="ARBA00022840"/>
    </source>
</evidence>
<accession>A0A3M7SWT0</accession>
<organism evidence="14 15">
    <name type="scientific">Brachionus plicatilis</name>
    <name type="common">Marine rotifer</name>
    <name type="synonym">Brachionus muelleri</name>
    <dbReference type="NCBI Taxonomy" id="10195"/>
    <lineage>
        <taxon>Eukaryota</taxon>
        <taxon>Metazoa</taxon>
        <taxon>Spiralia</taxon>
        <taxon>Gnathifera</taxon>
        <taxon>Rotifera</taxon>
        <taxon>Eurotatoria</taxon>
        <taxon>Monogononta</taxon>
        <taxon>Pseudotrocha</taxon>
        <taxon>Ploima</taxon>
        <taxon>Brachionidae</taxon>
        <taxon>Brachionus</taxon>
    </lineage>
</organism>
<feature type="transmembrane region" description="Helical" evidence="12">
    <location>
        <begin position="1671"/>
        <end position="1693"/>
    </location>
</feature>